<dbReference type="NCBIfam" id="NF006564">
    <property type="entry name" value="PRK09071.1"/>
    <property type="match status" value="1"/>
</dbReference>
<dbReference type="Gene3D" id="3.40.1030.10">
    <property type="entry name" value="Nucleoside phosphorylase/phosphoribosyltransferase catalytic domain"/>
    <property type="match status" value="1"/>
</dbReference>
<sequence length="336" mass="38056">MNQEMNETKPFQFYIQTIGRGQKRRRSLTQTEAKDAMRLILSGKVTDMQLGAFLMLIRVREETPEEAAGFLEAIRESMPKVECAVDIDWGSYAGKRRQLPWFLLALNLLKQKGYSIFLHGVVGNEETRLYTQPVVEKLGWPIANSLQNAAEMIKKEGVCYLALDHFAPQIKTLMNSRDELGLRSPIHSLSRMLNPFNAKLSVHGVFHKGYDDIHQQTASLLSDNMTIAFCGDGGEAEVRPDKKTEIKALETWQEGEITKHQAWSYYLPKTFLNSDPTAKCLDVDILLAVWQGKQANDYGVTTVLQTTAMALMALENLTFDEALEQANLLWDKRLTP</sequence>
<dbReference type="Gene3D" id="1.20.970.10">
    <property type="entry name" value="Transferase, Pyrimidine Nucleoside Phosphorylase, Chain C"/>
    <property type="match status" value="1"/>
</dbReference>
<keyword evidence="5" id="KW-1185">Reference proteome</keyword>
<proteinExistence type="predicted"/>
<dbReference type="PANTHER" id="PTHR43285:SF2">
    <property type="entry name" value="ANTHRANILATE PHOSPHORIBOSYLTRANSFERASE"/>
    <property type="match status" value="1"/>
</dbReference>
<organism evidence="4 5">
    <name type="scientific">Thiomicrorhabdus lithotrophica</name>
    <dbReference type="NCBI Taxonomy" id="2949997"/>
    <lineage>
        <taxon>Bacteria</taxon>
        <taxon>Pseudomonadati</taxon>
        <taxon>Pseudomonadota</taxon>
        <taxon>Gammaproteobacteria</taxon>
        <taxon>Thiotrichales</taxon>
        <taxon>Piscirickettsiaceae</taxon>
        <taxon>Thiomicrorhabdus</taxon>
    </lineage>
</organism>
<dbReference type="RefSeq" id="WP_275595932.1">
    <property type="nucleotide sequence ID" value="NZ_CP102381.1"/>
</dbReference>
<evidence type="ECO:0000256" key="2">
    <source>
        <dbReference type="ARBA" id="ARBA00022679"/>
    </source>
</evidence>
<accession>A0ABY8CEJ9</accession>
<keyword evidence="2 4" id="KW-0808">Transferase</keyword>
<evidence type="ECO:0000313" key="5">
    <source>
        <dbReference type="Proteomes" id="UP001222275"/>
    </source>
</evidence>
<dbReference type="InterPro" id="IPR035902">
    <property type="entry name" value="Nuc_phospho_transferase"/>
</dbReference>
<dbReference type="InterPro" id="IPR017459">
    <property type="entry name" value="Glycosyl_Trfase_fam3_N_dom"/>
</dbReference>
<reference evidence="4 5" key="1">
    <citation type="submission" date="2022-06" db="EMBL/GenBank/DDBJ databases">
        <title>Thiomicrohabdus sp. nov, an obligately chemolithoautotrophic, sulfur-oxidizing bacterium isolated from beach of Guanyin Mountain. Amoy.</title>
        <authorList>
            <person name="Zhu H."/>
        </authorList>
    </citation>
    <scope>NUCLEOTIDE SEQUENCE [LARGE SCALE GENOMIC DNA]</scope>
    <source>
        <strain evidence="4 5">XGS-01</strain>
    </source>
</reference>
<evidence type="ECO:0000256" key="1">
    <source>
        <dbReference type="ARBA" id="ARBA00022676"/>
    </source>
</evidence>
<gene>
    <name evidence="4" type="ORF">NR989_05340</name>
</gene>
<dbReference type="SUPFAM" id="SSF52418">
    <property type="entry name" value="Nucleoside phosphorylase/phosphoribosyltransferase catalytic domain"/>
    <property type="match status" value="1"/>
</dbReference>
<dbReference type="GO" id="GO:0016740">
    <property type="term" value="F:transferase activity"/>
    <property type="evidence" value="ECO:0007669"/>
    <property type="project" value="UniProtKB-KW"/>
</dbReference>
<feature type="domain" description="Glycosyl transferase family 3 N-terminal" evidence="3">
    <location>
        <begin position="14"/>
        <end position="78"/>
    </location>
</feature>
<dbReference type="EMBL" id="CP102381">
    <property type="protein sequence ID" value="WEJ63677.1"/>
    <property type="molecule type" value="Genomic_DNA"/>
</dbReference>
<evidence type="ECO:0000259" key="3">
    <source>
        <dbReference type="Pfam" id="PF02885"/>
    </source>
</evidence>
<dbReference type="PANTHER" id="PTHR43285">
    <property type="entry name" value="ANTHRANILATE PHOSPHORIBOSYLTRANSFERASE"/>
    <property type="match status" value="1"/>
</dbReference>
<dbReference type="InterPro" id="IPR005940">
    <property type="entry name" value="Anthranilate_Pribosyl_Tfrase"/>
</dbReference>
<dbReference type="SUPFAM" id="SSF47648">
    <property type="entry name" value="Nucleoside phosphorylase/phosphoribosyltransferase N-terminal domain"/>
    <property type="match status" value="1"/>
</dbReference>
<dbReference type="InterPro" id="IPR036320">
    <property type="entry name" value="Glycosyl_Trfase_fam3_N_dom_sf"/>
</dbReference>
<evidence type="ECO:0000313" key="4">
    <source>
        <dbReference type="EMBL" id="WEJ63677.1"/>
    </source>
</evidence>
<dbReference type="Proteomes" id="UP001222275">
    <property type="component" value="Chromosome"/>
</dbReference>
<keyword evidence="1" id="KW-0328">Glycosyltransferase</keyword>
<protein>
    <submittedName>
        <fullName evidence="4">Glycosyl transferase family protein</fullName>
    </submittedName>
</protein>
<dbReference type="Pfam" id="PF02885">
    <property type="entry name" value="Glycos_trans_3N"/>
    <property type="match status" value="1"/>
</dbReference>
<name>A0ABY8CEJ9_9GAMM</name>